<evidence type="ECO:0000259" key="4">
    <source>
        <dbReference type="SMART" id="SM00906"/>
    </source>
</evidence>
<dbReference type="SMART" id="SM00906">
    <property type="entry name" value="Fungal_trans"/>
    <property type="match status" value="1"/>
</dbReference>
<accession>A0AAD4ERB2</accession>
<evidence type="ECO:0000256" key="1">
    <source>
        <dbReference type="ARBA" id="ARBA00023015"/>
    </source>
</evidence>
<dbReference type="Proteomes" id="UP001197093">
    <property type="component" value="Unassembled WGS sequence"/>
</dbReference>
<protein>
    <recommendedName>
        <fullName evidence="4">Xylanolytic transcriptional activator regulatory domain-containing protein</fullName>
    </recommendedName>
</protein>
<dbReference type="EMBL" id="JAHCVI010000004">
    <property type="protein sequence ID" value="KAG7285909.1"/>
    <property type="molecule type" value="Genomic_DNA"/>
</dbReference>
<reference evidence="5" key="1">
    <citation type="submission" date="2023-02" db="EMBL/GenBank/DDBJ databases">
        <authorList>
            <person name="Palmer J.M."/>
        </authorList>
    </citation>
    <scope>NUCLEOTIDE SEQUENCE</scope>
    <source>
        <strain evidence="5">FW57</strain>
    </source>
</reference>
<evidence type="ECO:0000256" key="2">
    <source>
        <dbReference type="ARBA" id="ARBA00023163"/>
    </source>
</evidence>
<dbReference type="GO" id="GO:0005634">
    <property type="term" value="C:nucleus"/>
    <property type="evidence" value="ECO:0007669"/>
    <property type="project" value="TreeGrafter"/>
</dbReference>
<keyword evidence="3" id="KW-0539">Nucleus</keyword>
<proteinExistence type="predicted"/>
<feature type="domain" description="Xylanolytic transcriptional activator regulatory" evidence="4">
    <location>
        <begin position="100"/>
        <end position="175"/>
    </location>
</feature>
<dbReference type="GO" id="GO:0000981">
    <property type="term" value="F:DNA-binding transcription factor activity, RNA polymerase II-specific"/>
    <property type="evidence" value="ECO:0007669"/>
    <property type="project" value="TreeGrafter"/>
</dbReference>
<dbReference type="CDD" id="cd12148">
    <property type="entry name" value="fungal_TF_MHR"/>
    <property type="match status" value="1"/>
</dbReference>
<dbReference type="Pfam" id="PF04082">
    <property type="entry name" value="Fungal_trans"/>
    <property type="match status" value="1"/>
</dbReference>
<evidence type="ECO:0000256" key="3">
    <source>
        <dbReference type="ARBA" id="ARBA00023242"/>
    </source>
</evidence>
<keyword evidence="1" id="KW-0805">Transcription regulation</keyword>
<dbReference type="PANTHER" id="PTHR47424">
    <property type="entry name" value="REGULATORY PROTEIN GAL4"/>
    <property type="match status" value="1"/>
</dbReference>
<dbReference type="GO" id="GO:0006351">
    <property type="term" value="P:DNA-templated transcription"/>
    <property type="evidence" value="ECO:0007669"/>
    <property type="project" value="InterPro"/>
</dbReference>
<dbReference type="InterPro" id="IPR007219">
    <property type="entry name" value="XnlR_reg_dom"/>
</dbReference>
<dbReference type="InterPro" id="IPR051127">
    <property type="entry name" value="Fungal_SecMet_Regulators"/>
</dbReference>
<evidence type="ECO:0000313" key="5">
    <source>
        <dbReference type="EMBL" id="KAG7285909.1"/>
    </source>
</evidence>
<keyword evidence="6" id="KW-1185">Reference proteome</keyword>
<name>A0AAD4ERB2_9PEZI</name>
<dbReference type="GO" id="GO:0008270">
    <property type="term" value="F:zinc ion binding"/>
    <property type="evidence" value="ECO:0007669"/>
    <property type="project" value="InterPro"/>
</dbReference>
<sequence>MAASVPGIIDYVQDMTRNRSQPRPTPGTLGPKDVWILKMAVACAVVIEARGKNDLSKALVDSAEPDMCRVSHGYIVDLKNYKAVMLMGVYHFHCDEELLAWRTTGLAVRMALEMGLHRKHSLLSNFKRTEDQDKAIRAFWCLYVLDKRWSFGTGLPFALNERDIDPELPKPGKDLEYLRCLISYGQLCSKVWEALPPFGTPTSGIPEDQVRYLEYLVQDWVSSIPSDLQLRHLRLGLTPPSQPRQLHRLRTLLHLRGNHLRTLIRRHHVLSASSVSADMTSAELVVDIAKDSIEVLVQLAGTTDIYIRQQAVFNHFLLSALAVILVAVCHAPAMFESCRTTFSHAVDLVKSLSRDSHASRRLWKSIRGLLHGVKVLAQRGAPAPQSHHEDPRERQHSAPMTISHANDGSAAALSPEIDTTLPDLLDMGNDLMDLFEGFGQQRPGLQSVDAFGSLGLSVQDLQMVGWDPEEISRQLQPLIKIIT</sequence>
<dbReference type="AlphaFoldDB" id="A0AAD4ERB2"/>
<organism evidence="5 6">
    <name type="scientific">Staphylotrichum longicolle</name>
    <dbReference type="NCBI Taxonomy" id="669026"/>
    <lineage>
        <taxon>Eukaryota</taxon>
        <taxon>Fungi</taxon>
        <taxon>Dikarya</taxon>
        <taxon>Ascomycota</taxon>
        <taxon>Pezizomycotina</taxon>
        <taxon>Sordariomycetes</taxon>
        <taxon>Sordariomycetidae</taxon>
        <taxon>Sordariales</taxon>
        <taxon>Chaetomiaceae</taxon>
        <taxon>Staphylotrichum</taxon>
    </lineage>
</organism>
<dbReference type="GO" id="GO:0000435">
    <property type="term" value="P:positive regulation of transcription from RNA polymerase II promoter by galactose"/>
    <property type="evidence" value="ECO:0007669"/>
    <property type="project" value="TreeGrafter"/>
</dbReference>
<comment type="caution">
    <text evidence="5">The sequence shown here is derived from an EMBL/GenBank/DDBJ whole genome shotgun (WGS) entry which is preliminary data.</text>
</comment>
<keyword evidence="2" id="KW-0804">Transcription</keyword>
<dbReference type="GO" id="GO:0000978">
    <property type="term" value="F:RNA polymerase II cis-regulatory region sequence-specific DNA binding"/>
    <property type="evidence" value="ECO:0007669"/>
    <property type="project" value="TreeGrafter"/>
</dbReference>
<gene>
    <name evidence="5" type="ORF">NEMBOFW57_008205</name>
</gene>
<dbReference type="PANTHER" id="PTHR47424:SF5">
    <property type="entry name" value="ZN(II)2CYS6 TRANSCRIPTION FACTOR (EUROFUNG)"/>
    <property type="match status" value="1"/>
</dbReference>
<evidence type="ECO:0000313" key="6">
    <source>
        <dbReference type="Proteomes" id="UP001197093"/>
    </source>
</evidence>